<reference evidence="1 2" key="1">
    <citation type="submission" date="2016-02" db="EMBL/GenBank/DDBJ databases">
        <title>Comparison of Clostridium stercorarium subspecies using comparative genomics and transcriptomics.</title>
        <authorList>
            <person name="Schellenberg J."/>
            <person name="Thallinger G."/>
            <person name="Levin D.B."/>
            <person name="Zhang X."/>
            <person name="Alvare G."/>
            <person name="Fristensky B."/>
            <person name="Sparling R."/>
        </authorList>
    </citation>
    <scope>NUCLEOTIDE SEQUENCE [LARGE SCALE GENOMIC DNA]</scope>
    <source>
        <strain evidence="1 2">DSM 2910</strain>
    </source>
</reference>
<gene>
    <name evidence="1" type="ORF">CSTERTH_06455</name>
</gene>
<evidence type="ECO:0000313" key="1">
    <source>
        <dbReference type="EMBL" id="ANW98695.1"/>
    </source>
</evidence>
<proteinExistence type="predicted"/>
<dbReference type="SUPFAM" id="SSF52540">
    <property type="entry name" value="P-loop containing nucleoside triphosphate hydrolases"/>
    <property type="match status" value="1"/>
</dbReference>
<accession>A0A1B1YD60</accession>
<dbReference type="Proteomes" id="UP000092971">
    <property type="component" value="Chromosome"/>
</dbReference>
<name>A0A1B1YD60_THEST</name>
<evidence type="ECO:0000313" key="2">
    <source>
        <dbReference type="Proteomes" id="UP000092971"/>
    </source>
</evidence>
<dbReference type="RefSeq" id="WP_015359038.1">
    <property type="nucleotide sequence ID" value="NZ_CP014672.1"/>
</dbReference>
<dbReference type="AlphaFoldDB" id="A0A1B1YD60"/>
<dbReference type="EMBL" id="CP014672">
    <property type="protein sequence ID" value="ANW98695.1"/>
    <property type="molecule type" value="Genomic_DNA"/>
</dbReference>
<dbReference type="InterPro" id="IPR027417">
    <property type="entry name" value="P-loop_NTPase"/>
</dbReference>
<protein>
    <submittedName>
        <fullName evidence="1">Pilus assembly protein CpaF</fullName>
    </submittedName>
</protein>
<organism evidence="1 2">
    <name type="scientific">Thermoclostridium stercorarium subsp. thermolacticum DSM 2910</name>
    <dbReference type="NCBI Taxonomy" id="1121336"/>
    <lineage>
        <taxon>Bacteria</taxon>
        <taxon>Bacillati</taxon>
        <taxon>Bacillota</taxon>
        <taxon>Clostridia</taxon>
        <taxon>Eubacteriales</taxon>
        <taxon>Oscillospiraceae</taxon>
        <taxon>Thermoclostridium</taxon>
    </lineage>
</organism>
<dbReference type="OrthoDB" id="1981678at2"/>
<dbReference type="Gene3D" id="3.40.50.300">
    <property type="entry name" value="P-loop containing nucleotide triphosphate hydrolases"/>
    <property type="match status" value="1"/>
</dbReference>
<sequence>MNEIMIVLITATVSVLTILYFKDTGKNRIKTADLEENRYAIEAILAFIREAFNNILKTNLYELNITREEFEKRMHNRNRLRRALKNCTYGDINAKNYVKDFIKDILVRSYEIDENNVNNIISFDNPRKLSAQDKFEILLYHYKKKYGNRALEKLILEYNLDSPVVTGEGISYVITKEQIDSIFAKETIINRFEDKLNIIAQRIYQLYKGFGVIDEIRDMRIDGVSGGVSGIPPAFHEELDLTVSLSIISKLPANYDSVWIFFKGKTIHLSFLSFGSEEELIRVCKNIYRYNYPGQLSESNGYKVNEMKDGSRVVVVRPPFSESWAFFVRKFDSIERAEIEELITDKNSEIPIGLIKWLIKGCRVTAITGAQGTGKTTLLMSIVKFINPAYTLRIQEMAFELHLRKIYPERNILTFRETTTISGQEGLDLQKKTDGTVNILGEVATAPVSSLMIQMAQVASLFTLFTHHAKTTVDLVKSLRNNLLQTGVFTNEKIAEQQVADVVNFDIHMNRDLTGHRYIERITEIIPVDDTDYPEIKFNDDEVDINGFLDIAREFFTRMTDRKVFETRDIIVYENGEYKVCSPPSKKQINAIMNNLTDDEKSEFKSYLTRYFNRSEV</sequence>